<sequence>MALSHVFPQPEIFGDGIDVQDDRYAMFPAIIADYLDASVESGCIPPLTVIEVKETGCAIDITIRVASIINADAA</sequence>
<reference evidence="1 2" key="2">
    <citation type="submission" date="2019-01" db="EMBL/GenBank/DDBJ databases">
        <authorList>
            <person name="Li Y."/>
        </authorList>
    </citation>
    <scope>NUCLEOTIDE SEQUENCE [LARGE SCALE GENOMIC DNA]</scope>
    <source>
        <strain evidence="1 2">2D-5</strain>
    </source>
</reference>
<dbReference type="EMBL" id="SAUW01000043">
    <property type="protein sequence ID" value="RWR04930.1"/>
    <property type="molecule type" value="Genomic_DNA"/>
</dbReference>
<protein>
    <submittedName>
        <fullName evidence="1">Uncharacterized protein</fullName>
    </submittedName>
</protein>
<comment type="caution">
    <text evidence="1">The sequence shown here is derived from an EMBL/GenBank/DDBJ whole genome shotgun (WGS) entry which is preliminary data.</text>
</comment>
<evidence type="ECO:0000313" key="2">
    <source>
        <dbReference type="Proteomes" id="UP000285710"/>
    </source>
</evidence>
<gene>
    <name evidence="1" type="ORF">D2T33_20460</name>
</gene>
<dbReference type="Proteomes" id="UP000285710">
    <property type="component" value="Unassembled WGS sequence"/>
</dbReference>
<name>A0A443IKH0_9RHOB</name>
<reference evidence="1 2" key="1">
    <citation type="submission" date="2019-01" db="EMBL/GenBank/DDBJ databases">
        <title>Sinorhodobacter populi sp. nov. isolated from the symptomatic bark tissue of Populus euramericana canker.</title>
        <authorList>
            <person name="Xu G."/>
        </authorList>
    </citation>
    <scope>NUCLEOTIDE SEQUENCE [LARGE SCALE GENOMIC DNA]</scope>
    <source>
        <strain evidence="1 2">2D-5</strain>
    </source>
</reference>
<accession>A0A443IKH0</accession>
<keyword evidence="2" id="KW-1185">Reference proteome</keyword>
<dbReference type="RefSeq" id="WP_128270989.1">
    <property type="nucleotide sequence ID" value="NZ_SAUW01000043.1"/>
</dbReference>
<organism evidence="1 2">
    <name type="scientific">Paenirhodobacter populi</name>
    <dbReference type="NCBI Taxonomy" id="2306993"/>
    <lineage>
        <taxon>Bacteria</taxon>
        <taxon>Pseudomonadati</taxon>
        <taxon>Pseudomonadota</taxon>
        <taxon>Alphaproteobacteria</taxon>
        <taxon>Rhodobacterales</taxon>
        <taxon>Rhodobacter group</taxon>
        <taxon>Paenirhodobacter</taxon>
    </lineage>
</organism>
<evidence type="ECO:0000313" key="1">
    <source>
        <dbReference type="EMBL" id="RWR04930.1"/>
    </source>
</evidence>
<dbReference type="AlphaFoldDB" id="A0A443IKH0"/>
<proteinExistence type="predicted"/>